<accession>A0A7S2AMB1</accession>
<name>A0A7S2AMB1_9STRA</name>
<dbReference type="EMBL" id="HBGS01001958">
    <property type="protein sequence ID" value="CAD9370940.1"/>
    <property type="molecule type" value="Transcribed_RNA"/>
</dbReference>
<sequence>MKLSILALVFAAVSPAFAFKPAHTTLNRALSVRKARRGAKEPARPDTVCGFPIPKDAKSVDDVVGMKGSIGTKLRIAGELRKMGYKIPLVYKPPLSDEEKVAKAALRKNIELANLGVALFFLANVIESFLNAQYHMFPELGAEWNYSGNNDKVCAELKEKGQESPICSDFNLKRVSGKRLTPVPKGITVNGVTLN</sequence>
<feature type="chain" id="PRO_5030521885" evidence="1">
    <location>
        <begin position="19"/>
        <end position="195"/>
    </location>
</feature>
<gene>
    <name evidence="2" type="ORF">DSPE1174_LOCUS1041</name>
</gene>
<keyword evidence="1" id="KW-0732">Signal</keyword>
<dbReference type="AlphaFoldDB" id="A0A7S2AMB1"/>
<organism evidence="2">
    <name type="scientific">Octactis speculum</name>
    <dbReference type="NCBI Taxonomy" id="3111310"/>
    <lineage>
        <taxon>Eukaryota</taxon>
        <taxon>Sar</taxon>
        <taxon>Stramenopiles</taxon>
        <taxon>Ochrophyta</taxon>
        <taxon>Dictyochophyceae</taxon>
        <taxon>Dictyochales</taxon>
        <taxon>Dictyochaceae</taxon>
        <taxon>Octactis</taxon>
    </lineage>
</organism>
<evidence type="ECO:0000313" key="2">
    <source>
        <dbReference type="EMBL" id="CAD9370940.1"/>
    </source>
</evidence>
<proteinExistence type="predicted"/>
<evidence type="ECO:0000256" key="1">
    <source>
        <dbReference type="SAM" id="SignalP"/>
    </source>
</evidence>
<reference evidence="2" key="1">
    <citation type="submission" date="2021-01" db="EMBL/GenBank/DDBJ databases">
        <authorList>
            <person name="Corre E."/>
            <person name="Pelletier E."/>
            <person name="Niang G."/>
            <person name="Scheremetjew M."/>
            <person name="Finn R."/>
            <person name="Kale V."/>
            <person name="Holt S."/>
            <person name="Cochrane G."/>
            <person name="Meng A."/>
            <person name="Brown T."/>
            <person name="Cohen L."/>
        </authorList>
    </citation>
    <scope>NUCLEOTIDE SEQUENCE</scope>
    <source>
        <strain evidence="2">CCMP1381</strain>
    </source>
</reference>
<feature type="signal peptide" evidence="1">
    <location>
        <begin position="1"/>
        <end position="18"/>
    </location>
</feature>
<protein>
    <submittedName>
        <fullName evidence="2">Uncharacterized protein</fullName>
    </submittedName>
</protein>